<dbReference type="Proteomes" id="UP001071230">
    <property type="component" value="Unassembled WGS sequence"/>
</dbReference>
<reference evidence="2" key="2">
    <citation type="submission" date="2020-01" db="EMBL/GenBank/DDBJ databases">
        <authorList>
            <person name="Hornung B."/>
        </authorList>
    </citation>
    <scope>NUCLEOTIDE SEQUENCE</scope>
    <source>
        <strain evidence="2">PacBioINE</strain>
    </source>
</reference>
<dbReference type="GO" id="GO:0016787">
    <property type="term" value="F:hydrolase activity"/>
    <property type="evidence" value="ECO:0007669"/>
    <property type="project" value="UniProtKB-KW"/>
</dbReference>
<evidence type="ECO:0000313" key="4">
    <source>
        <dbReference type="Proteomes" id="UP001071230"/>
    </source>
</evidence>
<gene>
    <name evidence="2" type="ORF">DEACI_3331</name>
    <name evidence="3" type="ORF">DEACI_3608</name>
</gene>
<name>A0A8S0WHF4_9FIRM</name>
<dbReference type="InterPro" id="IPR047794">
    <property type="entry name" value="C45_proenzyme-like"/>
</dbReference>
<keyword evidence="4" id="KW-1185">Reference proteome</keyword>
<dbReference type="EMBL" id="CDGJ01000111">
    <property type="protein sequence ID" value="CEJ09125.1"/>
    <property type="molecule type" value="Genomic_DNA"/>
</dbReference>
<protein>
    <submittedName>
        <fullName evidence="3">Acyl-coenzyme A:6-aminopenicillanic acid acyl-transferase</fullName>
    </submittedName>
    <submittedName>
        <fullName evidence="2">Peptidase C45</fullName>
        <ecNumber evidence="2">3.5.1.-</ecNumber>
    </submittedName>
</protein>
<dbReference type="InterPro" id="IPR005079">
    <property type="entry name" value="Peptidase_C45_hydrolase"/>
</dbReference>
<sequence>MAAGNGVLEERDGLLVLHLKGSSYERGFQHGSLLAEQIFESFSKEMTKYSLIYGEGNAEAGMKLLRDSTQLMKPYVTSDLRKEIQGITDGAASKGKDITFDDILLVNCVSNVLLFPHGLADPAATTMNEPFSDNCSAFAAWGKATADGKLIYGKNTDFGVMTLPDFPVVMINELQTGYASICPSFPGAVAVASGMNEAGIAVGSNFSGSKNATMRGTPAFFLVRAMLDKAASIDDALTILSTFPRQRGMNFIIADGKAKDAVVVEVTGTELAVRRGQKDTIYATNHFNCYPGWQGYSGYNMVAGQATAYKLNDISTIERWQESIKQADPSSFARYERLHDLLAKNHGEIDIAKAISIMSDRFDMVSDRLLGWDEYGHAICQLGAQVTIASSVKYYRSDQVGAITDQHITWSSEIGDPEELLIWIAIGNRPAQRGKYILFDLKKEIPSVKYQLEKYYQRSTAKSPLELLNQK</sequence>
<evidence type="ECO:0000313" key="3">
    <source>
        <dbReference type="EMBL" id="CEJ09125.1"/>
    </source>
</evidence>
<dbReference type="Gene3D" id="3.60.60.10">
    <property type="entry name" value="Penicillin V Acylase, Chain A"/>
    <property type="match status" value="1"/>
</dbReference>
<dbReference type="RefSeq" id="WP_240985985.1">
    <property type="nucleotide sequence ID" value="NZ_CDGJ01000111.1"/>
</dbReference>
<dbReference type="PANTHER" id="PTHR35190">
    <property type="entry name" value="PROTEIN DCD1B"/>
    <property type="match status" value="1"/>
</dbReference>
<dbReference type="NCBIfam" id="NF040521">
    <property type="entry name" value="C45_proenzyme"/>
    <property type="match status" value="1"/>
</dbReference>
<dbReference type="KEGG" id="aacx:DEACI_3331"/>
<dbReference type="PANTHER" id="PTHR35190:SF2">
    <property type="entry name" value="PROTEIN DCD1B"/>
    <property type="match status" value="1"/>
</dbReference>
<keyword evidence="2" id="KW-0378">Hydrolase</keyword>
<evidence type="ECO:0000259" key="1">
    <source>
        <dbReference type="Pfam" id="PF03417"/>
    </source>
</evidence>
<dbReference type="EMBL" id="LR746496">
    <property type="protein sequence ID" value="CAA7602652.1"/>
    <property type="molecule type" value="Genomic_DNA"/>
</dbReference>
<organism evidence="2">
    <name type="scientific">Acididesulfobacillus acetoxydans</name>
    <dbReference type="NCBI Taxonomy" id="1561005"/>
    <lineage>
        <taxon>Bacteria</taxon>
        <taxon>Bacillati</taxon>
        <taxon>Bacillota</taxon>
        <taxon>Clostridia</taxon>
        <taxon>Eubacteriales</taxon>
        <taxon>Peptococcaceae</taxon>
        <taxon>Acididesulfobacillus</taxon>
    </lineage>
</organism>
<dbReference type="EC" id="3.5.1.-" evidence="2"/>
<feature type="domain" description="Peptidase C45 hydrolase" evidence="1">
    <location>
        <begin position="147"/>
        <end position="367"/>
    </location>
</feature>
<evidence type="ECO:0000313" key="2">
    <source>
        <dbReference type="EMBL" id="CAA7602652.1"/>
    </source>
</evidence>
<proteinExistence type="predicted"/>
<accession>A0A8S0WHF4</accession>
<dbReference type="AlphaFoldDB" id="A0A8S0WHF4"/>
<reference evidence="3" key="1">
    <citation type="submission" date="2014-11" db="EMBL/GenBank/DDBJ databases">
        <authorList>
            <person name="Hornung B.V."/>
        </authorList>
    </citation>
    <scope>NUCLEOTIDE SEQUENCE</scope>
    <source>
        <strain evidence="3">INE</strain>
    </source>
</reference>
<dbReference type="InterPro" id="IPR047803">
    <property type="entry name" value="DCD1A/B-like"/>
</dbReference>
<dbReference type="Proteomes" id="UP000836597">
    <property type="component" value="Chromosome"/>
</dbReference>
<dbReference type="Pfam" id="PF03417">
    <property type="entry name" value="AAT"/>
    <property type="match status" value="1"/>
</dbReference>